<proteinExistence type="predicted"/>
<dbReference type="SUPFAM" id="SSF52058">
    <property type="entry name" value="L domain-like"/>
    <property type="match status" value="1"/>
</dbReference>
<dbReference type="SMART" id="SM00369">
    <property type="entry name" value="LRR_TYP"/>
    <property type="match status" value="4"/>
</dbReference>
<evidence type="ECO:0000313" key="5">
    <source>
        <dbReference type="Proteomes" id="UP000018201"/>
    </source>
</evidence>
<evidence type="ECO:0000256" key="1">
    <source>
        <dbReference type="ARBA" id="ARBA00022614"/>
    </source>
</evidence>
<keyword evidence="1" id="KW-0433">Leucine-rich repeat</keyword>
<feature type="region of interest" description="Disordered" evidence="3">
    <location>
        <begin position="1"/>
        <end position="24"/>
    </location>
</feature>
<keyword evidence="5" id="KW-1185">Reference proteome</keyword>
<gene>
    <name evidence="4" type="ORF">EPH_0063460</name>
</gene>
<evidence type="ECO:0000313" key="4">
    <source>
        <dbReference type="EMBL" id="CDI85842.1"/>
    </source>
</evidence>
<dbReference type="Gene3D" id="3.80.10.10">
    <property type="entry name" value="Ribonuclease Inhibitor"/>
    <property type="match status" value="2"/>
</dbReference>
<organism evidence="4 5">
    <name type="scientific">Eimeria praecox</name>
    <dbReference type="NCBI Taxonomy" id="51316"/>
    <lineage>
        <taxon>Eukaryota</taxon>
        <taxon>Sar</taxon>
        <taxon>Alveolata</taxon>
        <taxon>Apicomplexa</taxon>
        <taxon>Conoidasida</taxon>
        <taxon>Coccidia</taxon>
        <taxon>Eucoccidiorida</taxon>
        <taxon>Eimeriorina</taxon>
        <taxon>Eimeriidae</taxon>
        <taxon>Eimeria</taxon>
    </lineage>
</organism>
<dbReference type="OrthoDB" id="6334211at2759"/>
<dbReference type="VEuPathDB" id="ToxoDB:EPH_0063460"/>
<name>U6H1T3_9EIME</name>
<dbReference type="AlphaFoldDB" id="U6H1T3"/>
<keyword evidence="2" id="KW-0677">Repeat</keyword>
<dbReference type="Proteomes" id="UP000018201">
    <property type="component" value="Unassembled WGS sequence"/>
</dbReference>
<dbReference type="PANTHER" id="PTHR46652:SF3">
    <property type="entry name" value="LEUCINE-RICH REPEAT-CONTAINING PROTEIN 9"/>
    <property type="match status" value="1"/>
</dbReference>
<dbReference type="Pfam" id="PF13855">
    <property type="entry name" value="LRR_8"/>
    <property type="match status" value="1"/>
</dbReference>
<dbReference type="InterPro" id="IPR001611">
    <property type="entry name" value="Leu-rich_rpt"/>
</dbReference>
<accession>U6H1T3</accession>
<evidence type="ECO:0000256" key="2">
    <source>
        <dbReference type="ARBA" id="ARBA00022737"/>
    </source>
</evidence>
<evidence type="ECO:0000256" key="3">
    <source>
        <dbReference type="SAM" id="MobiDB-lite"/>
    </source>
</evidence>
<dbReference type="SMART" id="SM00365">
    <property type="entry name" value="LRR_SD22"/>
    <property type="match status" value="4"/>
</dbReference>
<reference evidence="4" key="1">
    <citation type="submission" date="2013-10" db="EMBL/GenBank/DDBJ databases">
        <title>Genomic analysis of the causative agents of coccidiosis in chickens.</title>
        <authorList>
            <person name="Reid A.J."/>
            <person name="Blake D."/>
            <person name="Billington K."/>
            <person name="Browne H."/>
            <person name="Dunn M."/>
            <person name="Hung S."/>
            <person name="Kawahara F."/>
            <person name="Miranda-Saavedra D."/>
            <person name="Mourier T."/>
            <person name="Nagra H."/>
            <person name="Otto T.D."/>
            <person name="Rawlings N."/>
            <person name="Sanchez A."/>
            <person name="Sanders M."/>
            <person name="Subramaniam C."/>
            <person name="Tay Y."/>
            <person name="Dear P."/>
            <person name="Doerig C."/>
            <person name="Gruber A."/>
            <person name="Parkinson J."/>
            <person name="Shirley M."/>
            <person name="Wan K.L."/>
            <person name="Berriman M."/>
            <person name="Tomley F."/>
            <person name="Pain A."/>
        </authorList>
    </citation>
    <scope>NUCLEOTIDE SEQUENCE [LARGE SCALE GENOMIC DNA]</scope>
    <source>
        <strain evidence="4">Houghton</strain>
    </source>
</reference>
<evidence type="ECO:0008006" key="6">
    <source>
        <dbReference type="Google" id="ProtNLM"/>
    </source>
</evidence>
<dbReference type="InterPro" id="IPR003591">
    <property type="entry name" value="Leu-rich_rpt_typical-subtyp"/>
</dbReference>
<sequence length="351" mass="38929">MAADSGGGWPFRRSLEEDPAEEATFPSSEECAAWLKEGLSGLQQTPPEGRLGNVCLSLAGRGLRQLVLLCDFTKLLLLDVSHNKLSSLYPVRLAANLVRLDARNNQIESAAELSANPKLEHVDLSNNHITALGDWQFNLRLRVLRLAGNRITSLKEGCLDRNSLLRELDICNNAIDSLEYLPHLKCLDTLSVSNNQLKSLEGIQRAPHVVVLHAEGNKLESLEPLGLGRNGLLRKLHIQENLGLEQPLQLSPLKSTEALQSLQVSPGPMASFPHWRLHCVHMLPQLLQIDDVPVTAEERFAAAEAFGDVLYAQRRVWEAIIPDEPFVDRRLLKLHEPKATDPTDPLLAPDT</sequence>
<dbReference type="PROSITE" id="PS51450">
    <property type="entry name" value="LRR"/>
    <property type="match status" value="3"/>
</dbReference>
<dbReference type="InterPro" id="IPR050836">
    <property type="entry name" value="SDS22/Internalin_LRR"/>
</dbReference>
<dbReference type="EMBL" id="HG694399">
    <property type="protein sequence ID" value="CDI85842.1"/>
    <property type="molecule type" value="Genomic_DNA"/>
</dbReference>
<reference evidence="4" key="2">
    <citation type="submission" date="2013-10" db="EMBL/GenBank/DDBJ databases">
        <authorList>
            <person name="Aslett M."/>
        </authorList>
    </citation>
    <scope>NUCLEOTIDE SEQUENCE [LARGE SCALE GENOMIC DNA]</scope>
    <source>
        <strain evidence="4">Houghton</strain>
    </source>
</reference>
<dbReference type="InterPro" id="IPR032675">
    <property type="entry name" value="LRR_dom_sf"/>
</dbReference>
<protein>
    <recommendedName>
        <fullName evidence="6">Leucine rich repeat protein</fullName>
    </recommendedName>
</protein>
<dbReference type="PANTHER" id="PTHR46652">
    <property type="entry name" value="LEUCINE-RICH REPEAT AND IQ DOMAIN-CONTAINING PROTEIN 1-RELATED"/>
    <property type="match status" value="1"/>
</dbReference>